<keyword evidence="5" id="KW-0808">Transferase</keyword>
<organism evidence="16 17">
    <name type="scientific">Hevea brasiliensis</name>
    <name type="common">Para rubber tree</name>
    <name type="synonym">Siphonia brasiliensis</name>
    <dbReference type="NCBI Taxonomy" id="3981"/>
    <lineage>
        <taxon>Eukaryota</taxon>
        <taxon>Viridiplantae</taxon>
        <taxon>Streptophyta</taxon>
        <taxon>Embryophyta</taxon>
        <taxon>Tracheophyta</taxon>
        <taxon>Spermatophyta</taxon>
        <taxon>Magnoliopsida</taxon>
        <taxon>eudicotyledons</taxon>
        <taxon>Gunneridae</taxon>
        <taxon>Pentapetalae</taxon>
        <taxon>rosids</taxon>
        <taxon>fabids</taxon>
        <taxon>Malpighiales</taxon>
        <taxon>Euphorbiaceae</taxon>
        <taxon>Crotonoideae</taxon>
        <taxon>Micrandreae</taxon>
        <taxon>Hevea</taxon>
    </lineage>
</organism>
<dbReference type="PROSITE" id="PS00107">
    <property type="entry name" value="PROTEIN_KINASE_ATP"/>
    <property type="match status" value="1"/>
</dbReference>
<dbReference type="InterPro" id="IPR032675">
    <property type="entry name" value="LRR_dom_sf"/>
</dbReference>
<evidence type="ECO:0000256" key="13">
    <source>
        <dbReference type="PROSITE-ProRule" id="PRU10141"/>
    </source>
</evidence>
<dbReference type="InterPro" id="IPR051809">
    <property type="entry name" value="Plant_receptor-like_S/T_kinase"/>
</dbReference>
<keyword evidence="11 14" id="KW-1133">Transmembrane helix</keyword>
<dbReference type="InterPro" id="IPR003591">
    <property type="entry name" value="Leu-rich_rpt_typical-subtyp"/>
</dbReference>
<evidence type="ECO:0000313" key="16">
    <source>
        <dbReference type="EMBL" id="KAJ9174751.1"/>
    </source>
</evidence>
<dbReference type="Pfam" id="PF13855">
    <property type="entry name" value="LRR_8"/>
    <property type="match status" value="1"/>
</dbReference>
<keyword evidence="6 14" id="KW-0812">Transmembrane</keyword>
<evidence type="ECO:0000256" key="9">
    <source>
        <dbReference type="ARBA" id="ARBA00022777"/>
    </source>
</evidence>
<dbReference type="Pfam" id="PF08263">
    <property type="entry name" value="LRRNT_2"/>
    <property type="match status" value="1"/>
</dbReference>
<dbReference type="SUPFAM" id="SSF52058">
    <property type="entry name" value="L domain-like"/>
    <property type="match status" value="2"/>
</dbReference>
<evidence type="ECO:0000256" key="5">
    <source>
        <dbReference type="ARBA" id="ARBA00022679"/>
    </source>
</evidence>
<evidence type="ECO:0000256" key="4">
    <source>
        <dbReference type="ARBA" id="ARBA00022614"/>
    </source>
</evidence>
<dbReference type="PROSITE" id="PS50011">
    <property type="entry name" value="PROTEIN_KINASE_DOM"/>
    <property type="match status" value="1"/>
</dbReference>
<dbReference type="SUPFAM" id="SSF56112">
    <property type="entry name" value="Protein kinase-like (PK-like)"/>
    <property type="match status" value="1"/>
</dbReference>
<keyword evidence="10 13" id="KW-0067">ATP-binding</keyword>
<dbReference type="InterPro" id="IPR008271">
    <property type="entry name" value="Ser/Thr_kinase_AS"/>
</dbReference>
<dbReference type="InterPro" id="IPR011009">
    <property type="entry name" value="Kinase-like_dom_sf"/>
</dbReference>
<evidence type="ECO:0000256" key="10">
    <source>
        <dbReference type="ARBA" id="ARBA00022840"/>
    </source>
</evidence>
<evidence type="ECO:0000259" key="15">
    <source>
        <dbReference type="PROSITE" id="PS50011"/>
    </source>
</evidence>
<reference evidence="16 17" key="1">
    <citation type="journal article" date="2023" name="Plant Biotechnol. J.">
        <title>Chromosome-level wild Hevea brasiliensis genome provides new tools for genomic-assisted breeding and valuable loci to elevate rubber yield.</title>
        <authorList>
            <person name="Cheng H."/>
            <person name="Song X."/>
            <person name="Hu Y."/>
            <person name="Wu T."/>
            <person name="Yang Q."/>
            <person name="An Z."/>
            <person name="Feng S."/>
            <person name="Deng Z."/>
            <person name="Wu W."/>
            <person name="Zeng X."/>
            <person name="Tu M."/>
            <person name="Wang X."/>
            <person name="Huang H."/>
        </authorList>
    </citation>
    <scope>NUCLEOTIDE SEQUENCE [LARGE SCALE GENOMIC DNA]</scope>
    <source>
        <strain evidence="16">MT/VB/25A 57/8</strain>
    </source>
</reference>
<dbReference type="PANTHER" id="PTHR27008">
    <property type="entry name" value="OS04G0122200 PROTEIN"/>
    <property type="match status" value="1"/>
</dbReference>
<protein>
    <recommendedName>
        <fullName evidence="15">Protein kinase domain-containing protein</fullName>
    </recommendedName>
</protein>
<keyword evidence="4" id="KW-0433">Leucine-rich repeat</keyword>
<keyword evidence="9" id="KW-0418">Kinase</keyword>
<evidence type="ECO:0000256" key="1">
    <source>
        <dbReference type="ARBA" id="ARBA00004370"/>
    </source>
</evidence>
<comment type="caution">
    <text evidence="16">The sequence shown here is derived from an EMBL/GenBank/DDBJ whole genome shotgun (WGS) entry which is preliminary data.</text>
</comment>
<evidence type="ECO:0000313" key="17">
    <source>
        <dbReference type="Proteomes" id="UP001174677"/>
    </source>
</evidence>
<evidence type="ECO:0000256" key="7">
    <source>
        <dbReference type="ARBA" id="ARBA00022737"/>
    </source>
</evidence>
<feature type="transmembrane region" description="Helical" evidence="14">
    <location>
        <begin position="7"/>
        <end position="29"/>
    </location>
</feature>
<evidence type="ECO:0000256" key="12">
    <source>
        <dbReference type="ARBA" id="ARBA00023136"/>
    </source>
</evidence>
<evidence type="ECO:0000256" key="14">
    <source>
        <dbReference type="SAM" id="Phobius"/>
    </source>
</evidence>
<keyword evidence="3" id="KW-0723">Serine/threonine-protein kinase</keyword>
<feature type="binding site" evidence="13">
    <location>
        <position position="734"/>
    </location>
    <ligand>
        <name>ATP</name>
        <dbReference type="ChEBI" id="CHEBI:30616"/>
    </ligand>
</feature>
<evidence type="ECO:0000256" key="11">
    <source>
        <dbReference type="ARBA" id="ARBA00022989"/>
    </source>
</evidence>
<sequence length="1079" mass="119225">MGLSYRSLSFCLFSIIHFFFLNLPAFAILRNNETDRIALLEFKAKITRDPLGIMRSWNDTLHFCQWYGVTCGRRHQRVTVLDLPSLQLSGSISPHVGNLSFLRKLYLPNNSFSHEIPSQIGNLRRLQRLVIHNNSLSGQIPANLSGCSNLILIFLDDNELVGTIPAGISSLPKLYFLSIAINNLTGTIPPSFGNLSSLERLYAYRNNFHGLVPRTLGQLMNLRFLSLSDNQLSGTFPPSIFNLSLLDNIDLGFNHLQGNLPLDLGISHPNLNFFSISYNQFNGTIPTSICNATILRVLQLASNNLIGRVPSLEKLHRLWRLNIADNHFGSGKVGDLNFLSGLTNATTLIYLNIANNSFEGKLPEYIGNFSKKLERIDINNNQFFGNIPIGIEFLVGLKGLYAEDNRLSGTIPSSIGKLENLVELFLGNNNFLGSIPSSLGNLTNLLSIDLAVNNLQGLIPSSLGNCKNLLTLDLSVNNLTGPIPPEITQLSSLSTFLNLSRNHLSGSLPMEVGNLKNLGILALDENKLSGNIPSSLGSCTRLEFLYMGGNYFQGTIPSSLSALRGIRELNLSRNNFSGKIPEFLKEFNSLEYLDLSYNDFEGMVPIEGIFKDGNATSVAGNKNLCGGIPDFGLPACKIEQQKGRLTVRLKKIISVVSVLVGAILALICLFLYLSRRRKGESTSITFGNALLKLSYRKLLKATNGFSSDNLIGIGNFGSVFKGTLEQEGMVIAVKVLNLMHRGALKSFMAECEALRNIRHRNLVKILTACSGVNYQGDDFKALVYEFMINGSLDGWLHPTLGSNEVSRTLNILQRLNIAIDVACALEYLQLHCETPIVHCDLKPSNVLLDEEMTGHISDFGLVKFLFNELLGNSTNQSSSIGLRGTIGYCPPEYGVGSEISTSGDIFSFGILLLEMFTGKRPTNNMFKENLSLHNFVKKALPAQVIEIIDPNLFQAQLDANHNHNFRNRRNDLLIECSISIFEIGISCSAESPQERMNIGDIVAQLSHVKNTLLGAELPREREAASAFLLTGKQNQLTSLYQLNFYWQAMIIQKSDYCLPQVHKVDDLDAIAKCLLIYKA</sequence>
<proteinExistence type="inferred from homology"/>
<comment type="similarity">
    <text evidence="2">Belongs to the protein kinase superfamily. Ser/Thr protein kinase family.</text>
</comment>
<dbReference type="SMART" id="SM00220">
    <property type="entry name" value="S_TKc"/>
    <property type="match status" value="1"/>
</dbReference>
<comment type="subcellular location">
    <subcellularLocation>
        <location evidence="1">Membrane</location>
    </subcellularLocation>
</comment>
<keyword evidence="17" id="KW-1185">Reference proteome</keyword>
<dbReference type="PANTHER" id="PTHR27008:SF596">
    <property type="entry name" value="OS02G0215500 PROTEIN"/>
    <property type="match status" value="1"/>
</dbReference>
<evidence type="ECO:0000256" key="8">
    <source>
        <dbReference type="ARBA" id="ARBA00022741"/>
    </source>
</evidence>
<dbReference type="Pfam" id="PF07714">
    <property type="entry name" value="PK_Tyr_Ser-Thr"/>
    <property type="match status" value="1"/>
</dbReference>
<dbReference type="Gene3D" id="1.10.510.10">
    <property type="entry name" value="Transferase(Phosphotransferase) domain 1"/>
    <property type="match status" value="1"/>
</dbReference>
<keyword evidence="7" id="KW-0677">Repeat</keyword>
<evidence type="ECO:0000256" key="2">
    <source>
        <dbReference type="ARBA" id="ARBA00008684"/>
    </source>
</evidence>
<dbReference type="Pfam" id="PF00560">
    <property type="entry name" value="LRR_1"/>
    <property type="match status" value="10"/>
</dbReference>
<dbReference type="Gene3D" id="3.30.200.20">
    <property type="entry name" value="Phosphorylase Kinase, domain 1"/>
    <property type="match status" value="1"/>
</dbReference>
<keyword evidence="12 14" id="KW-0472">Membrane</keyword>
<dbReference type="PROSITE" id="PS00108">
    <property type="entry name" value="PROTEIN_KINASE_ST"/>
    <property type="match status" value="1"/>
</dbReference>
<evidence type="ECO:0000256" key="6">
    <source>
        <dbReference type="ARBA" id="ARBA00022692"/>
    </source>
</evidence>
<dbReference type="InterPro" id="IPR001245">
    <property type="entry name" value="Ser-Thr/Tyr_kinase_cat_dom"/>
</dbReference>
<gene>
    <name evidence="16" type="ORF">P3X46_013357</name>
</gene>
<dbReference type="InterPro" id="IPR000719">
    <property type="entry name" value="Prot_kinase_dom"/>
</dbReference>
<feature type="domain" description="Protein kinase" evidence="15">
    <location>
        <begin position="705"/>
        <end position="1013"/>
    </location>
</feature>
<dbReference type="EMBL" id="JARPOI010000008">
    <property type="protein sequence ID" value="KAJ9174751.1"/>
    <property type="molecule type" value="Genomic_DNA"/>
</dbReference>
<dbReference type="Gene3D" id="3.80.10.10">
    <property type="entry name" value="Ribonuclease Inhibitor"/>
    <property type="match status" value="3"/>
</dbReference>
<name>A0ABQ9M380_HEVBR</name>
<evidence type="ECO:0000256" key="3">
    <source>
        <dbReference type="ARBA" id="ARBA00022527"/>
    </source>
</evidence>
<dbReference type="InterPro" id="IPR001611">
    <property type="entry name" value="Leu-rich_rpt"/>
</dbReference>
<dbReference type="Proteomes" id="UP001174677">
    <property type="component" value="Chromosome 8"/>
</dbReference>
<dbReference type="InterPro" id="IPR017441">
    <property type="entry name" value="Protein_kinase_ATP_BS"/>
</dbReference>
<feature type="transmembrane region" description="Helical" evidence="14">
    <location>
        <begin position="652"/>
        <end position="673"/>
    </location>
</feature>
<dbReference type="SMART" id="SM00369">
    <property type="entry name" value="LRR_TYP"/>
    <property type="match status" value="7"/>
</dbReference>
<accession>A0ABQ9M380</accession>
<keyword evidence="8 13" id="KW-0547">Nucleotide-binding</keyword>
<dbReference type="InterPro" id="IPR013210">
    <property type="entry name" value="LRR_N_plant-typ"/>
</dbReference>